<dbReference type="Proteomes" id="UP000467840">
    <property type="component" value="Chromosome 9"/>
</dbReference>
<proteinExistence type="predicted"/>
<feature type="chain" id="PRO_5025554308" evidence="1">
    <location>
        <begin position="28"/>
        <end position="73"/>
    </location>
</feature>
<comment type="caution">
    <text evidence="2">The sequence shown here is derived from an EMBL/GenBank/DDBJ whole genome shotgun (WGS) entry which is preliminary data.</text>
</comment>
<feature type="signal peptide" evidence="1">
    <location>
        <begin position="1"/>
        <end position="27"/>
    </location>
</feature>
<organism evidence="2 3">
    <name type="scientific">Hevea brasiliensis</name>
    <name type="common">Para rubber tree</name>
    <name type="synonym">Siphonia brasiliensis</name>
    <dbReference type="NCBI Taxonomy" id="3981"/>
    <lineage>
        <taxon>Eukaryota</taxon>
        <taxon>Viridiplantae</taxon>
        <taxon>Streptophyta</taxon>
        <taxon>Embryophyta</taxon>
        <taxon>Tracheophyta</taxon>
        <taxon>Spermatophyta</taxon>
        <taxon>Magnoliopsida</taxon>
        <taxon>eudicotyledons</taxon>
        <taxon>Gunneridae</taxon>
        <taxon>Pentapetalae</taxon>
        <taxon>rosids</taxon>
        <taxon>fabids</taxon>
        <taxon>Malpighiales</taxon>
        <taxon>Euphorbiaceae</taxon>
        <taxon>Crotonoideae</taxon>
        <taxon>Micrandreae</taxon>
        <taxon>Hevea</taxon>
    </lineage>
</organism>
<sequence length="73" mass="8482">MKQQEAYMFFTAALIIIPLLFSHPSSSLEAHREVEAEDEREFDYIRGSEKGPEHWESLRKNGLLAGQEIYNLL</sequence>
<reference evidence="2 3" key="1">
    <citation type="journal article" date="2020" name="Mol. Plant">
        <title>The Chromosome-Based Rubber Tree Genome Provides New Insights into Spurge Genome Evolution and Rubber Biosynthesis.</title>
        <authorList>
            <person name="Liu J."/>
            <person name="Shi C."/>
            <person name="Shi C.C."/>
            <person name="Li W."/>
            <person name="Zhang Q.J."/>
            <person name="Zhang Y."/>
            <person name="Li K."/>
            <person name="Lu H.F."/>
            <person name="Shi C."/>
            <person name="Zhu S.T."/>
            <person name="Xiao Z.Y."/>
            <person name="Nan H."/>
            <person name="Yue Y."/>
            <person name="Zhu X.G."/>
            <person name="Wu Y."/>
            <person name="Hong X.N."/>
            <person name="Fan G.Y."/>
            <person name="Tong Y."/>
            <person name="Zhang D."/>
            <person name="Mao C.L."/>
            <person name="Liu Y.L."/>
            <person name="Hao S.J."/>
            <person name="Liu W.Q."/>
            <person name="Lv M.Q."/>
            <person name="Zhang H.B."/>
            <person name="Liu Y."/>
            <person name="Hu-Tang G.R."/>
            <person name="Wang J.P."/>
            <person name="Wang J.H."/>
            <person name="Sun Y.H."/>
            <person name="Ni S.B."/>
            <person name="Chen W.B."/>
            <person name="Zhang X.C."/>
            <person name="Jiao Y.N."/>
            <person name="Eichler E.E."/>
            <person name="Li G.H."/>
            <person name="Liu X."/>
            <person name="Gao L.Z."/>
        </authorList>
    </citation>
    <scope>NUCLEOTIDE SEQUENCE [LARGE SCALE GENOMIC DNA]</scope>
    <source>
        <strain evidence="3">cv. GT1</strain>
        <tissue evidence="2">Leaf</tissue>
    </source>
</reference>
<dbReference type="EMBL" id="JAAGAX010000008">
    <property type="protein sequence ID" value="KAF2307453.1"/>
    <property type="molecule type" value="Genomic_DNA"/>
</dbReference>
<evidence type="ECO:0000313" key="2">
    <source>
        <dbReference type="EMBL" id="KAF2307453.1"/>
    </source>
</evidence>
<accession>A0A6A6M500</accession>
<name>A0A6A6M500_HEVBR</name>
<keyword evidence="1" id="KW-0732">Signal</keyword>
<evidence type="ECO:0000256" key="1">
    <source>
        <dbReference type="SAM" id="SignalP"/>
    </source>
</evidence>
<keyword evidence="3" id="KW-1185">Reference proteome</keyword>
<protein>
    <submittedName>
        <fullName evidence="2">Uncharacterized protein</fullName>
    </submittedName>
</protein>
<gene>
    <name evidence="2" type="ORF">GH714_028778</name>
</gene>
<dbReference type="AlphaFoldDB" id="A0A6A6M500"/>
<evidence type="ECO:0000313" key="3">
    <source>
        <dbReference type="Proteomes" id="UP000467840"/>
    </source>
</evidence>